<dbReference type="PANTHER" id="PTHR23048">
    <property type="entry name" value="MYOSIN LIGHT CHAIN 1, 3"/>
    <property type="match status" value="1"/>
</dbReference>
<dbReference type="Gene3D" id="1.10.238.10">
    <property type="entry name" value="EF-hand"/>
    <property type="match status" value="2"/>
</dbReference>
<organism evidence="7 8">
    <name type="scientific">Polarella glacialis</name>
    <name type="common">Dinoflagellate</name>
    <dbReference type="NCBI Taxonomy" id="89957"/>
    <lineage>
        <taxon>Eukaryota</taxon>
        <taxon>Sar</taxon>
        <taxon>Alveolata</taxon>
        <taxon>Dinophyceae</taxon>
        <taxon>Suessiales</taxon>
        <taxon>Suessiaceae</taxon>
        <taxon>Polarella</taxon>
    </lineage>
</organism>
<dbReference type="GO" id="GO:0005509">
    <property type="term" value="F:calcium ion binding"/>
    <property type="evidence" value="ECO:0007669"/>
    <property type="project" value="InterPro"/>
</dbReference>
<keyword evidence="4" id="KW-0106">Calcium</keyword>
<evidence type="ECO:0000256" key="3">
    <source>
        <dbReference type="ARBA" id="ARBA00022737"/>
    </source>
</evidence>
<dbReference type="Pfam" id="PF13405">
    <property type="entry name" value="EF-hand_6"/>
    <property type="match status" value="1"/>
</dbReference>
<feature type="domain" description="EF-hand" evidence="6">
    <location>
        <begin position="276"/>
        <end position="311"/>
    </location>
</feature>
<dbReference type="InterPro" id="IPR002048">
    <property type="entry name" value="EF_hand_dom"/>
</dbReference>
<feature type="non-terminal residue" evidence="7">
    <location>
        <position position="1"/>
    </location>
</feature>
<dbReference type="EMBL" id="CAJNNV010006744">
    <property type="protein sequence ID" value="CAE8594009.1"/>
    <property type="molecule type" value="Genomic_DNA"/>
</dbReference>
<protein>
    <recommendedName>
        <fullName evidence="1">Calmodulin</fullName>
    </recommendedName>
</protein>
<evidence type="ECO:0000313" key="8">
    <source>
        <dbReference type="Proteomes" id="UP000654075"/>
    </source>
</evidence>
<keyword evidence="5" id="KW-0007">Acetylation</keyword>
<dbReference type="PROSITE" id="PS00018">
    <property type="entry name" value="EF_HAND_1"/>
    <property type="match status" value="2"/>
</dbReference>
<dbReference type="InterPro" id="IPR050230">
    <property type="entry name" value="CALM/Myosin/TropC-like"/>
</dbReference>
<dbReference type="PROSITE" id="PS50222">
    <property type="entry name" value="EF_HAND_2"/>
    <property type="match status" value="1"/>
</dbReference>
<evidence type="ECO:0000256" key="4">
    <source>
        <dbReference type="ARBA" id="ARBA00022837"/>
    </source>
</evidence>
<accession>A0A813E5S0</accession>
<dbReference type="InterPro" id="IPR011992">
    <property type="entry name" value="EF-hand-dom_pair"/>
</dbReference>
<comment type="caution">
    <text evidence="7">The sequence shown here is derived from an EMBL/GenBank/DDBJ whole genome shotgun (WGS) entry which is preliminary data.</text>
</comment>
<keyword evidence="3" id="KW-0677">Repeat</keyword>
<reference evidence="7" key="1">
    <citation type="submission" date="2021-02" db="EMBL/GenBank/DDBJ databases">
        <authorList>
            <person name="Dougan E. K."/>
            <person name="Rhodes N."/>
            <person name="Thang M."/>
            <person name="Chan C."/>
        </authorList>
    </citation>
    <scope>NUCLEOTIDE SEQUENCE</scope>
</reference>
<feature type="non-terminal residue" evidence="7">
    <location>
        <position position="444"/>
    </location>
</feature>
<proteinExistence type="predicted"/>
<evidence type="ECO:0000259" key="6">
    <source>
        <dbReference type="PROSITE" id="PS50222"/>
    </source>
</evidence>
<dbReference type="InterPro" id="IPR018247">
    <property type="entry name" value="EF_Hand_1_Ca_BS"/>
</dbReference>
<name>A0A813E5S0_POLGL</name>
<evidence type="ECO:0000313" key="7">
    <source>
        <dbReference type="EMBL" id="CAE8594009.1"/>
    </source>
</evidence>
<gene>
    <name evidence="7" type="ORF">PGLA1383_LOCUS12585</name>
</gene>
<keyword evidence="8" id="KW-1185">Reference proteome</keyword>
<keyword evidence="2" id="KW-0479">Metal-binding</keyword>
<dbReference type="GO" id="GO:0016460">
    <property type="term" value="C:myosin II complex"/>
    <property type="evidence" value="ECO:0007669"/>
    <property type="project" value="TreeGrafter"/>
</dbReference>
<dbReference type="SUPFAM" id="SSF47473">
    <property type="entry name" value="EF-hand"/>
    <property type="match status" value="2"/>
</dbReference>
<dbReference type="OrthoDB" id="26525at2759"/>
<dbReference type="AlphaFoldDB" id="A0A813E5S0"/>
<evidence type="ECO:0000256" key="2">
    <source>
        <dbReference type="ARBA" id="ARBA00022723"/>
    </source>
</evidence>
<dbReference type="SMART" id="SM00054">
    <property type="entry name" value="EFh"/>
    <property type="match status" value="2"/>
</dbReference>
<evidence type="ECO:0000256" key="1">
    <source>
        <dbReference type="ARBA" id="ARBA00020786"/>
    </source>
</evidence>
<evidence type="ECO:0000256" key="5">
    <source>
        <dbReference type="ARBA" id="ARBA00022990"/>
    </source>
</evidence>
<dbReference type="Proteomes" id="UP000654075">
    <property type="component" value="Unassembled WGS sequence"/>
</dbReference>
<dbReference type="PANTHER" id="PTHR23048:SF0">
    <property type="entry name" value="CALMODULIN LIKE 3"/>
    <property type="match status" value="1"/>
</dbReference>
<sequence length="444" mass="50781">VTMTFKPGSKAASNAPLPKPSTAKVAALSSSIEEALDRFFDESEQFSQAEMQRMRLCFGRFSDEGGEVTTYVLHDILEHLGFWTTSQELVESVSRDTTHFSTLDFNEFCEFMMRFVACEREGIQEKLNRRDTDKTENQGPLDLVQQFMHSLGVNAPRSLVKEVIVAAGLQQRRCDSPEELTRFLAAWRACEGLAWDDIEQATRIHSATEMEKHFSRVTPESRLVKATALANALLEMEGLYCIKSLRQLMKIVEASDDSPGISLYEFLVCVRRIRNLQGRDLLEIFQEVDSDNDGLISVDELPGILQTLGFTLLEAEMTELMELTATADDGFFYLEAVSGFVAACQEVNGFTHEILDDLSANFDKFRGEEDELSEMQVLELLRFMGQTSYINEMYDLINEVDFNQNHTMDKAEFFRLMRLQREQNMANYRNAYENWDIESDDQNE</sequence>